<evidence type="ECO:0000256" key="1">
    <source>
        <dbReference type="ARBA" id="ARBA00022690"/>
    </source>
</evidence>
<keyword evidence="1" id="KW-0646">Protease inhibitor</keyword>
<dbReference type="GO" id="GO:0004867">
    <property type="term" value="F:serine-type endopeptidase inhibitor activity"/>
    <property type="evidence" value="ECO:0007669"/>
    <property type="project" value="UniProtKB-KW"/>
</dbReference>
<dbReference type="VEuPathDB" id="VectorBase:AMAM009994"/>
<feature type="compositionally biased region" description="Basic and acidic residues" evidence="4">
    <location>
        <begin position="254"/>
        <end position="264"/>
    </location>
</feature>
<evidence type="ECO:0000259" key="5">
    <source>
        <dbReference type="SMART" id="SM00093"/>
    </source>
</evidence>
<name>A0A182SMZ8_9DIPT</name>
<evidence type="ECO:0000256" key="4">
    <source>
        <dbReference type="SAM" id="MobiDB-lite"/>
    </source>
</evidence>
<feature type="region of interest" description="Disordered" evidence="4">
    <location>
        <begin position="227"/>
        <end position="296"/>
    </location>
</feature>
<dbReference type="InterPro" id="IPR042185">
    <property type="entry name" value="Serpin_sf_2"/>
</dbReference>
<keyword evidence="7" id="KW-1185">Reference proteome</keyword>
<dbReference type="Gene3D" id="2.30.39.10">
    <property type="entry name" value="Alpha-1-antitrypsin, domain 1"/>
    <property type="match status" value="1"/>
</dbReference>
<dbReference type="Proteomes" id="UP000075901">
    <property type="component" value="Unassembled WGS sequence"/>
</dbReference>
<dbReference type="EnsemblMetazoa" id="AMAM009994-RA">
    <property type="protein sequence ID" value="AMAM009994-PA"/>
    <property type="gene ID" value="AMAM009994"/>
</dbReference>
<dbReference type="SUPFAM" id="SSF56574">
    <property type="entry name" value="Serpins"/>
    <property type="match status" value="1"/>
</dbReference>
<dbReference type="GO" id="GO:0005615">
    <property type="term" value="C:extracellular space"/>
    <property type="evidence" value="ECO:0007669"/>
    <property type="project" value="InterPro"/>
</dbReference>
<reference evidence="7" key="1">
    <citation type="submission" date="2013-09" db="EMBL/GenBank/DDBJ databases">
        <title>The Genome Sequence of Anopheles maculatus species B.</title>
        <authorList>
            <consortium name="The Broad Institute Genomics Platform"/>
            <person name="Neafsey D.E."/>
            <person name="Besansky N."/>
            <person name="Howell P."/>
            <person name="Walton C."/>
            <person name="Young S.K."/>
            <person name="Zeng Q."/>
            <person name="Gargeya S."/>
            <person name="Fitzgerald M."/>
            <person name="Haas B."/>
            <person name="Abouelleil A."/>
            <person name="Allen A.W."/>
            <person name="Alvarado L."/>
            <person name="Arachchi H.M."/>
            <person name="Berlin A.M."/>
            <person name="Chapman S.B."/>
            <person name="Gainer-Dewar J."/>
            <person name="Goldberg J."/>
            <person name="Griggs A."/>
            <person name="Gujja S."/>
            <person name="Hansen M."/>
            <person name="Howarth C."/>
            <person name="Imamovic A."/>
            <person name="Ireland A."/>
            <person name="Larimer J."/>
            <person name="McCowan C."/>
            <person name="Murphy C."/>
            <person name="Pearson M."/>
            <person name="Poon T.W."/>
            <person name="Priest M."/>
            <person name="Roberts A."/>
            <person name="Saif S."/>
            <person name="Shea T."/>
            <person name="Sisk P."/>
            <person name="Sykes S."/>
            <person name="Wortman J."/>
            <person name="Nusbaum C."/>
            <person name="Birren B."/>
        </authorList>
    </citation>
    <scope>NUCLEOTIDE SEQUENCE [LARGE SCALE GENOMIC DNA]</scope>
    <source>
        <strain evidence="7">maculatus3</strain>
    </source>
</reference>
<dbReference type="InterPro" id="IPR042178">
    <property type="entry name" value="Serpin_sf_1"/>
</dbReference>
<accession>A0A182SMZ8</accession>
<reference evidence="6" key="2">
    <citation type="submission" date="2020-05" db="UniProtKB">
        <authorList>
            <consortium name="EnsemblMetazoa"/>
        </authorList>
    </citation>
    <scope>IDENTIFICATION</scope>
    <source>
        <strain evidence="6">maculatus3</strain>
    </source>
</reference>
<evidence type="ECO:0000313" key="7">
    <source>
        <dbReference type="Proteomes" id="UP000075901"/>
    </source>
</evidence>
<keyword evidence="2" id="KW-0722">Serine protease inhibitor</keyword>
<dbReference type="Gene3D" id="3.30.497.10">
    <property type="entry name" value="Antithrombin, subunit I, domain 2"/>
    <property type="match status" value="1"/>
</dbReference>
<feature type="domain" description="Serpin" evidence="5">
    <location>
        <begin position="1"/>
        <end position="259"/>
    </location>
</feature>
<dbReference type="SMART" id="SM00093">
    <property type="entry name" value="SERPIN"/>
    <property type="match status" value="1"/>
</dbReference>
<dbReference type="InterPro" id="IPR023796">
    <property type="entry name" value="Serpin_dom"/>
</dbReference>
<evidence type="ECO:0000256" key="3">
    <source>
        <dbReference type="RuleBase" id="RU000411"/>
    </source>
</evidence>
<comment type="similarity">
    <text evidence="3">Belongs to the serpin family.</text>
</comment>
<dbReference type="InterPro" id="IPR036186">
    <property type="entry name" value="Serpin_sf"/>
</dbReference>
<feature type="compositionally biased region" description="Low complexity" evidence="4">
    <location>
        <begin position="280"/>
        <end position="294"/>
    </location>
</feature>
<dbReference type="InterPro" id="IPR000215">
    <property type="entry name" value="Serpin_fam"/>
</dbReference>
<protein>
    <recommendedName>
        <fullName evidence="5">Serpin domain-containing protein</fullName>
    </recommendedName>
</protein>
<sequence>YPSHQISVANGVFLQRGYTPGERFLRLAQHIYKGTVTDLDFERDSNGAATFINEWCTKATNGKIKEIVTENILRNTRMIVANALYFKAKWETTFSPYGTRQRPFYLDGEQEPAITVDTMATTGCFPYYNATAEYDVQIIGLPYEKGLSTMYIILPNGSNRQKIREKLASMEATHLNWLIERMVVKKGRVLLPKLNISNRIRLSSILQALGIRDLFDPARSNLTEIFNDKPKDPIIDSSHESEPIGLPNVQNRVDVSDTPKERPYTQKPTTIGPVRQETAQQPQNSQQGLSQGGPIATLPNNARREIFIDLTAHDCQLIENCHYPPDYDPAAHEISLANGIFVQRNIQLSDAYRNQSSVFYNS</sequence>
<dbReference type="PANTHER" id="PTHR11461">
    <property type="entry name" value="SERINE PROTEASE INHIBITOR, SERPIN"/>
    <property type="match status" value="1"/>
</dbReference>
<organism evidence="6 7">
    <name type="scientific">Anopheles maculatus</name>
    <dbReference type="NCBI Taxonomy" id="74869"/>
    <lineage>
        <taxon>Eukaryota</taxon>
        <taxon>Metazoa</taxon>
        <taxon>Ecdysozoa</taxon>
        <taxon>Arthropoda</taxon>
        <taxon>Hexapoda</taxon>
        <taxon>Insecta</taxon>
        <taxon>Pterygota</taxon>
        <taxon>Neoptera</taxon>
        <taxon>Endopterygota</taxon>
        <taxon>Diptera</taxon>
        <taxon>Nematocera</taxon>
        <taxon>Culicoidea</taxon>
        <taxon>Culicidae</taxon>
        <taxon>Anophelinae</taxon>
        <taxon>Anopheles</taxon>
        <taxon>Anopheles maculatus group</taxon>
    </lineage>
</organism>
<dbReference type="PANTHER" id="PTHR11461:SF342">
    <property type="entry name" value="SERINE PROTEASE INHIBITOR 28DC"/>
    <property type="match status" value="1"/>
</dbReference>
<proteinExistence type="inferred from homology"/>
<dbReference type="Pfam" id="PF00079">
    <property type="entry name" value="Serpin"/>
    <property type="match status" value="1"/>
</dbReference>
<feature type="compositionally biased region" description="Basic and acidic residues" evidence="4">
    <location>
        <begin position="227"/>
        <end position="242"/>
    </location>
</feature>
<dbReference type="AlphaFoldDB" id="A0A182SMZ8"/>
<evidence type="ECO:0000313" key="6">
    <source>
        <dbReference type="EnsemblMetazoa" id="AMAM009994-PA"/>
    </source>
</evidence>
<evidence type="ECO:0000256" key="2">
    <source>
        <dbReference type="ARBA" id="ARBA00022900"/>
    </source>
</evidence>